<evidence type="ECO:0000313" key="9">
    <source>
        <dbReference type="Proteomes" id="UP000271241"/>
    </source>
</evidence>
<dbReference type="Pfam" id="PF01988">
    <property type="entry name" value="VIT1"/>
    <property type="match status" value="1"/>
</dbReference>
<accession>A0A4P9XQJ7</accession>
<name>A0A4P9XQJ7_9FUNG</name>
<proteinExistence type="inferred from homology"/>
<organism evidence="8 9">
    <name type="scientific">Thamnocephalis sphaerospora</name>
    <dbReference type="NCBI Taxonomy" id="78915"/>
    <lineage>
        <taxon>Eukaryota</taxon>
        <taxon>Fungi</taxon>
        <taxon>Fungi incertae sedis</taxon>
        <taxon>Zoopagomycota</taxon>
        <taxon>Zoopagomycotina</taxon>
        <taxon>Zoopagomycetes</taxon>
        <taxon>Zoopagales</taxon>
        <taxon>Sigmoideomycetaceae</taxon>
        <taxon>Thamnocephalis</taxon>
    </lineage>
</organism>
<dbReference type="Proteomes" id="UP000271241">
    <property type="component" value="Unassembled WGS sequence"/>
</dbReference>
<feature type="compositionally biased region" description="Basic residues" evidence="6">
    <location>
        <begin position="1"/>
        <end position="12"/>
    </location>
</feature>
<keyword evidence="5 7" id="KW-0472">Membrane</keyword>
<evidence type="ECO:0000256" key="4">
    <source>
        <dbReference type="ARBA" id="ARBA00022989"/>
    </source>
</evidence>
<evidence type="ECO:0000256" key="1">
    <source>
        <dbReference type="ARBA" id="ARBA00004127"/>
    </source>
</evidence>
<dbReference type="GO" id="GO:0012505">
    <property type="term" value="C:endomembrane system"/>
    <property type="evidence" value="ECO:0007669"/>
    <property type="project" value="UniProtKB-SubCell"/>
</dbReference>
<reference evidence="9" key="1">
    <citation type="journal article" date="2018" name="Nat. Microbiol.">
        <title>Leveraging single-cell genomics to expand the fungal tree of life.</title>
        <authorList>
            <person name="Ahrendt S.R."/>
            <person name="Quandt C.A."/>
            <person name="Ciobanu D."/>
            <person name="Clum A."/>
            <person name="Salamov A."/>
            <person name="Andreopoulos B."/>
            <person name="Cheng J.F."/>
            <person name="Woyke T."/>
            <person name="Pelin A."/>
            <person name="Henrissat B."/>
            <person name="Reynolds N.K."/>
            <person name="Benny G.L."/>
            <person name="Smith M.E."/>
            <person name="James T.Y."/>
            <person name="Grigoriev I.V."/>
        </authorList>
    </citation>
    <scope>NUCLEOTIDE SEQUENCE [LARGE SCALE GENOMIC DNA]</scope>
    <source>
        <strain evidence="9">RSA 1356</strain>
    </source>
</reference>
<evidence type="ECO:0000256" key="6">
    <source>
        <dbReference type="SAM" id="MobiDB-lite"/>
    </source>
</evidence>
<comment type="similarity">
    <text evidence="2">Belongs to the CCC1 family.</text>
</comment>
<protein>
    <submittedName>
        <fullName evidence="8">Ccc1 family</fullName>
    </submittedName>
</protein>
<gene>
    <name evidence="8" type="ORF">THASP1DRAFT_15834</name>
</gene>
<evidence type="ECO:0000256" key="3">
    <source>
        <dbReference type="ARBA" id="ARBA00022692"/>
    </source>
</evidence>
<evidence type="ECO:0000256" key="7">
    <source>
        <dbReference type="SAM" id="Phobius"/>
    </source>
</evidence>
<feature type="transmembrane region" description="Helical" evidence="7">
    <location>
        <begin position="155"/>
        <end position="179"/>
    </location>
</feature>
<dbReference type="InterPro" id="IPR008217">
    <property type="entry name" value="Ccc1_fam"/>
</dbReference>
<evidence type="ECO:0000256" key="2">
    <source>
        <dbReference type="ARBA" id="ARBA00007049"/>
    </source>
</evidence>
<keyword evidence="9" id="KW-1185">Reference proteome</keyword>
<keyword evidence="3 7" id="KW-0812">Transmembrane</keyword>
<dbReference type="CDD" id="cd02435">
    <property type="entry name" value="CCC1"/>
    <property type="match status" value="1"/>
</dbReference>
<evidence type="ECO:0000256" key="5">
    <source>
        <dbReference type="ARBA" id="ARBA00023136"/>
    </source>
</evidence>
<feature type="transmembrane region" description="Helical" evidence="7">
    <location>
        <begin position="216"/>
        <end position="238"/>
    </location>
</feature>
<keyword evidence="4 7" id="KW-1133">Transmembrane helix</keyword>
<dbReference type="GO" id="GO:0030026">
    <property type="term" value="P:intracellular manganese ion homeostasis"/>
    <property type="evidence" value="ECO:0007669"/>
    <property type="project" value="InterPro"/>
</dbReference>
<dbReference type="OrthoDB" id="73465at2759"/>
<feature type="region of interest" description="Disordered" evidence="6">
    <location>
        <begin position="1"/>
        <end position="20"/>
    </location>
</feature>
<evidence type="ECO:0000313" key="8">
    <source>
        <dbReference type="EMBL" id="RKP08316.1"/>
    </source>
</evidence>
<dbReference type="AlphaFoldDB" id="A0A4P9XQJ7"/>
<dbReference type="STRING" id="78915.A0A4P9XQJ7"/>
<feature type="transmembrane region" description="Helical" evidence="7">
    <location>
        <begin position="185"/>
        <end position="204"/>
    </location>
</feature>
<sequence length="241" mass="26622">MSGLRARRHVHPPHTEEHFRSPETVRDAILGLSDGLTVPFALAAGLSSLDNSQIVVAAGCAELVAGAISMGLGGYLATVSEIEHYDAERERERAEVRNFPHEEEAEILDILAPYGLDQEALQPVIERLRADPERWVDFMMRFELNLERPDPARTWICALTIGFSYLIGGLVPLLPYFFIQHARTALGWSVGVTLTALFIFGYIKTRLLSARRVWRGAFQTMLVGALAAASAYALVALFNTA</sequence>
<dbReference type="GO" id="GO:0005384">
    <property type="term" value="F:manganese ion transmembrane transporter activity"/>
    <property type="evidence" value="ECO:0007669"/>
    <property type="project" value="InterPro"/>
</dbReference>
<dbReference type="EMBL" id="KZ992614">
    <property type="protein sequence ID" value="RKP08316.1"/>
    <property type="molecule type" value="Genomic_DNA"/>
</dbReference>
<comment type="subcellular location">
    <subcellularLocation>
        <location evidence="1">Endomembrane system</location>
        <topology evidence="1">Multi-pass membrane protein</topology>
    </subcellularLocation>
</comment>
<dbReference type="PANTHER" id="PTHR31851">
    <property type="entry name" value="FE(2+)/MN(2+) TRANSPORTER PCL1"/>
    <property type="match status" value="1"/>
</dbReference>